<keyword evidence="2" id="KW-1185">Reference proteome</keyword>
<evidence type="ECO:0008006" key="3">
    <source>
        <dbReference type="Google" id="ProtNLM"/>
    </source>
</evidence>
<dbReference type="AlphaFoldDB" id="A0A918CFH9"/>
<reference evidence="1" key="2">
    <citation type="submission" date="2020-09" db="EMBL/GenBank/DDBJ databases">
        <authorList>
            <person name="Sun Q."/>
            <person name="Ohkuma M."/>
        </authorList>
    </citation>
    <scope>NUCLEOTIDE SEQUENCE</scope>
    <source>
        <strain evidence="1">JCM 31311</strain>
    </source>
</reference>
<comment type="caution">
    <text evidence="1">The sequence shown here is derived from an EMBL/GenBank/DDBJ whole genome shotgun (WGS) entry which is preliminary data.</text>
</comment>
<sequence length="655" mass="71554">MEEPLTQTHPPPFTPAQEAAYRLYLRRTLQTSAEPVLGEPFAAWKHRLVHLPMPQGRLAWTALDVMVLQLCSVPAVSLPAGLVRTAWHHLTPLDPATSLGEDTFLLQTLAETDAGPLLPDDTFLQALSAAQRTHLDVLTALIVGHTPHAVPVVVDSAAISLGALVHAVEQGLLVAQATPEAQTTYTQLLLSTYWMTQDDGKNHADTPGHPAQVAGMALATCIRLRFLPQLLPGPTDLRLTLTYAAICWRLGRDRWRGSETWQRQLRVIREDLKAYARGQIDKRYLRPLEPSGFLPMEADLEIIGKANASIEMLVALSQEDLLDLEPAMLSLPNTPAGRLAQKLAFLDVAAQGPRRRWGPNMRQLQTQLHLEDPSETFFHLAAKGDALSEQLVVELHEGARAAHLLAVTSDHTEDTLAACTPALAHLRAAHRAGAPVGTLVFELETALKHLWNALDRPLSPWLYARAGPVHQERVAWQDQLTALLQTATTQLQPEAVAAPEPSSDLLDDCPSITPLPLDSEEAVGSVFAHSPLSLTETKVLAALKGRTLVLLGGELRPYARAALIRDLELDDVDWISSSEYDHGQQAVSRLRDPNIAAVVFALRWAGHAHNTIRDAAWSLGLPAINLPGGYNPRQVLHQLTQQASHTLLADPPTAQ</sequence>
<accession>A0A918CFH9</accession>
<gene>
    <name evidence="1" type="ORF">GCM10008957_36880</name>
</gene>
<proteinExistence type="predicted"/>
<evidence type="ECO:0000313" key="2">
    <source>
        <dbReference type="Proteomes" id="UP000603865"/>
    </source>
</evidence>
<evidence type="ECO:0000313" key="1">
    <source>
        <dbReference type="EMBL" id="GGR21217.1"/>
    </source>
</evidence>
<reference evidence="1" key="1">
    <citation type="journal article" date="2014" name="Int. J. Syst. Evol. Microbiol.">
        <title>Complete genome sequence of Corynebacterium casei LMG S-19264T (=DSM 44701T), isolated from a smear-ripened cheese.</title>
        <authorList>
            <consortium name="US DOE Joint Genome Institute (JGI-PGF)"/>
            <person name="Walter F."/>
            <person name="Albersmeier A."/>
            <person name="Kalinowski J."/>
            <person name="Ruckert C."/>
        </authorList>
    </citation>
    <scope>NUCLEOTIDE SEQUENCE</scope>
    <source>
        <strain evidence="1">JCM 31311</strain>
    </source>
</reference>
<name>A0A918CFH9_9DEIO</name>
<dbReference type="Proteomes" id="UP000603865">
    <property type="component" value="Unassembled WGS sequence"/>
</dbReference>
<dbReference type="EMBL" id="BMQL01000026">
    <property type="protein sequence ID" value="GGR21217.1"/>
    <property type="molecule type" value="Genomic_DNA"/>
</dbReference>
<organism evidence="1 2">
    <name type="scientific">Deinococcus ruber</name>
    <dbReference type="NCBI Taxonomy" id="1848197"/>
    <lineage>
        <taxon>Bacteria</taxon>
        <taxon>Thermotogati</taxon>
        <taxon>Deinococcota</taxon>
        <taxon>Deinococci</taxon>
        <taxon>Deinococcales</taxon>
        <taxon>Deinococcaceae</taxon>
        <taxon>Deinococcus</taxon>
    </lineage>
</organism>
<protein>
    <recommendedName>
        <fullName evidence="3">DUF2325 domain-containing protein</fullName>
    </recommendedName>
</protein>